<proteinExistence type="predicted"/>
<name>A0A152A861_TIELA</name>
<organism evidence="1 2">
    <name type="scientific">Tieghemostelium lacteum</name>
    <name type="common">Slime mold</name>
    <name type="synonym">Dictyostelium lacteum</name>
    <dbReference type="NCBI Taxonomy" id="361077"/>
    <lineage>
        <taxon>Eukaryota</taxon>
        <taxon>Amoebozoa</taxon>
        <taxon>Evosea</taxon>
        <taxon>Eumycetozoa</taxon>
        <taxon>Dictyostelia</taxon>
        <taxon>Dictyosteliales</taxon>
        <taxon>Raperosteliaceae</taxon>
        <taxon>Tieghemostelium</taxon>
    </lineage>
</organism>
<gene>
    <name evidence="1" type="ORF">DLAC_01147</name>
</gene>
<dbReference type="AlphaFoldDB" id="A0A152A861"/>
<sequence>MLSRYIFKNQTKSLGIGAFRMYSSNGFIKSNEEMVKLKKQGDLSDEKVNEIIRQAEDQRELQYSTAVSNDMEPQQNINKANKKIKKMVPKDIEKFD</sequence>
<protein>
    <submittedName>
        <fullName evidence="1">Uncharacterized protein</fullName>
    </submittedName>
</protein>
<keyword evidence="2" id="KW-1185">Reference proteome</keyword>
<comment type="caution">
    <text evidence="1">The sequence shown here is derived from an EMBL/GenBank/DDBJ whole genome shotgun (WGS) entry which is preliminary data.</text>
</comment>
<dbReference type="OMA" id="ANIHKAQ"/>
<reference evidence="1 2" key="1">
    <citation type="submission" date="2015-12" db="EMBL/GenBank/DDBJ databases">
        <title>Dictyostelia acquired genes for synthesis and detection of signals that induce cell-type specialization by lateral gene transfer from prokaryotes.</title>
        <authorList>
            <person name="Gloeckner G."/>
            <person name="Schaap P."/>
        </authorList>
    </citation>
    <scope>NUCLEOTIDE SEQUENCE [LARGE SCALE GENOMIC DNA]</scope>
    <source>
        <strain evidence="1 2">TK</strain>
    </source>
</reference>
<dbReference type="FunCoup" id="A0A152A861">
    <property type="interactions" value="74"/>
</dbReference>
<accession>A0A152A861</accession>
<dbReference type="EMBL" id="LODT01000004">
    <property type="protein sequence ID" value="KYR02315.1"/>
    <property type="molecule type" value="Genomic_DNA"/>
</dbReference>
<dbReference type="Proteomes" id="UP000076078">
    <property type="component" value="Unassembled WGS sequence"/>
</dbReference>
<dbReference type="OrthoDB" id="19635at2759"/>
<evidence type="ECO:0000313" key="1">
    <source>
        <dbReference type="EMBL" id="KYR02315.1"/>
    </source>
</evidence>
<dbReference type="InParanoid" id="A0A152A861"/>
<evidence type="ECO:0000313" key="2">
    <source>
        <dbReference type="Proteomes" id="UP000076078"/>
    </source>
</evidence>